<evidence type="ECO:0000313" key="14">
    <source>
        <dbReference type="Ensembl" id="ENSECRP00000013516.1"/>
    </source>
</evidence>
<evidence type="ECO:0000256" key="3">
    <source>
        <dbReference type="ARBA" id="ARBA00022750"/>
    </source>
</evidence>
<evidence type="ECO:0000256" key="5">
    <source>
        <dbReference type="ARBA" id="ARBA00022842"/>
    </source>
</evidence>
<keyword evidence="2" id="KW-0479">Metal-binding</keyword>
<keyword evidence="5" id="KW-0460">Magnesium</keyword>
<keyword evidence="3" id="KW-0064">Aspartyl protease</keyword>
<dbReference type="GO" id="GO:0003887">
    <property type="term" value="F:DNA-directed DNA polymerase activity"/>
    <property type="evidence" value="ECO:0007669"/>
    <property type="project" value="UniProtKB-KW"/>
</dbReference>
<evidence type="ECO:0000256" key="9">
    <source>
        <dbReference type="ARBA" id="ARBA00023125"/>
    </source>
</evidence>
<dbReference type="InterPro" id="IPR001584">
    <property type="entry name" value="Integrase_cat-core"/>
</dbReference>
<organism evidence="14 15">
    <name type="scientific">Erpetoichthys calabaricus</name>
    <name type="common">Rope fish</name>
    <name type="synonym">Calamoichthys calabaricus</name>
    <dbReference type="NCBI Taxonomy" id="27687"/>
    <lineage>
        <taxon>Eukaryota</taxon>
        <taxon>Metazoa</taxon>
        <taxon>Chordata</taxon>
        <taxon>Craniata</taxon>
        <taxon>Vertebrata</taxon>
        <taxon>Euteleostomi</taxon>
        <taxon>Actinopterygii</taxon>
        <taxon>Polypteriformes</taxon>
        <taxon>Polypteridae</taxon>
        <taxon>Erpetoichthys</taxon>
    </lineage>
</organism>
<dbReference type="Pfam" id="PF24626">
    <property type="entry name" value="SH3_Tf2-1"/>
    <property type="match status" value="1"/>
</dbReference>
<evidence type="ECO:0000256" key="11">
    <source>
        <dbReference type="ARBA" id="ARBA00039658"/>
    </source>
</evidence>
<dbReference type="Gene3D" id="3.30.420.10">
    <property type="entry name" value="Ribonuclease H-like superfamily/Ribonuclease H"/>
    <property type="match status" value="1"/>
</dbReference>
<keyword evidence="10" id="KW-0233">DNA recombination</keyword>
<dbReference type="InterPro" id="IPR056924">
    <property type="entry name" value="SH3_Tf2-1"/>
</dbReference>
<dbReference type="InterPro" id="IPR041588">
    <property type="entry name" value="Integrase_H2C2"/>
</dbReference>
<evidence type="ECO:0000256" key="7">
    <source>
        <dbReference type="ARBA" id="ARBA00022918"/>
    </source>
</evidence>
<dbReference type="InterPro" id="IPR012337">
    <property type="entry name" value="RNaseH-like_sf"/>
</dbReference>
<dbReference type="InterPro" id="IPR050951">
    <property type="entry name" value="Retrovirus_Pol_polyprotein"/>
</dbReference>
<evidence type="ECO:0000256" key="1">
    <source>
        <dbReference type="ARBA" id="ARBA00022670"/>
    </source>
</evidence>
<feature type="region of interest" description="Disordered" evidence="12">
    <location>
        <begin position="1"/>
        <end position="20"/>
    </location>
</feature>
<reference evidence="14" key="1">
    <citation type="submission" date="2021-06" db="EMBL/GenBank/DDBJ databases">
        <authorList>
            <consortium name="Wellcome Sanger Institute Data Sharing"/>
        </authorList>
    </citation>
    <scope>NUCLEOTIDE SEQUENCE [LARGE SCALE GENOMIC DNA]</scope>
</reference>
<dbReference type="GO" id="GO:0006508">
    <property type="term" value="P:proteolysis"/>
    <property type="evidence" value="ECO:0007669"/>
    <property type="project" value="UniProtKB-KW"/>
</dbReference>
<reference evidence="14" key="2">
    <citation type="submission" date="2025-08" db="UniProtKB">
        <authorList>
            <consortium name="Ensembl"/>
        </authorList>
    </citation>
    <scope>IDENTIFICATION</scope>
</reference>
<keyword evidence="8" id="KW-0239">DNA-directed DNA polymerase</keyword>
<evidence type="ECO:0000256" key="4">
    <source>
        <dbReference type="ARBA" id="ARBA00022801"/>
    </source>
</evidence>
<keyword evidence="1" id="KW-0645">Protease</keyword>
<feature type="domain" description="Integrase catalytic" evidence="13">
    <location>
        <begin position="111"/>
        <end position="269"/>
    </location>
</feature>
<evidence type="ECO:0000256" key="10">
    <source>
        <dbReference type="ARBA" id="ARBA00023172"/>
    </source>
</evidence>
<dbReference type="Proteomes" id="UP000694620">
    <property type="component" value="Chromosome 9"/>
</dbReference>
<keyword evidence="8" id="KW-0808">Transferase</keyword>
<dbReference type="Gene3D" id="1.10.340.70">
    <property type="match status" value="1"/>
</dbReference>
<protein>
    <recommendedName>
        <fullName evidence="11">Gypsy retrotransposon integrase-like protein 1</fullName>
    </recommendedName>
</protein>
<dbReference type="GO" id="GO:0003964">
    <property type="term" value="F:RNA-directed DNA polymerase activity"/>
    <property type="evidence" value="ECO:0007669"/>
    <property type="project" value="UniProtKB-KW"/>
</dbReference>
<keyword evidence="7" id="KW-0695">RNA-directed DNA polymerase</keyword>
<dbReference type="GO" id="GO:0015074">
    <property type="term" value="P:DNA integration"/>
    <property type="evidence" value="ECO:0007669"/>
    <property type="project" value="UniProtKB-KW"/>
</dbReference>
<reference evidence="14" key="3">
    <citation type="submission" date="2025-09" db="UniProtKB">
        <authorList>
            <consortium name="Ensembl"/>
        </authorList>
    </citation>
    <scope>IDENTIFICATION</scope>
</reference>
<keyword evidence="9" id="KW-0238">DNA-binding</keyword>
<evidence type="ECO:0000256" key="8">
    <source>
        <dbReference type="ARBA" id="ARBA00022932"/>
    </source>
</evidence>
<keyword evidence="6" id="KW-0229">DNA integration</keyword>
<evidence type="ECO:0000313" key="15">
    <source>
        <dbReference type="Proteomes" id="UP000694620"/>
    </source>
</evidence>
<dbReference type="Pfam" id="PF17921">
    <property type="entry name" value="Integrase_H2C2"/>
    <property type="match status" value="1"/>
</dbReference>
<dbReference type="Pfam" id="PF00665">
    <property type="entry name" value="rve"/>
    <property type="match status" value="1"/>
</dbReference>
<dbReference type="GO" id="GO:0004190">
    <property type="term" value="F:aspartic-type endopeptidase activity"/>
    <property type="evidence" value="ECO:0007669"/>
    <property type="project" value="UniProtKB-KW"/>
</dbReference>
<name>A0A8C4S7S2_ERPCA</name>
<accession>A0A8C4S7S2</accession>
<dbReference type="GO" id="GO:0003677">
    <property type="term" value="F:DNA binding"/>
    <property type="evidence" value="ECO:0007669"/>
    <property type="project" value="UniProtKB-KW"/>
</dbReference>
<dbReference type="PROSITE" id="PS50994">
    <property type="entry name" value="INTEGRASE"/>
    <property type="match status" value="1"/>
</dbReference>
<dbReference type="InterPro" id="IPR036397">
    <property type="entry name" value="RNaseH_sf"/>
</dbReference>
<dbReference type="GO" id="GO:0006310">
    <property type="term" value="P:DNA recombination"/>
    <property type="evidence" value="ECO:0007669"/>
    <property type="project" value="UniProtKB-KW"/>
</dbReference>
<dbReference type="GeneTree" id="ENSGT01000000214408"/>
<sequence>PRVSGGNGPTQGSTAMPAHPGVLYRSVPSKSGGTKLQLVLPEKYIHEFLHYYHDSPFGGHLGKLKTLLRLLEVAWWPSVRRDVWDYVKRCEVCQKYKTPSGKPAGELQTMIPSEPGEMLGVDLMGPLPSSTTKKTILMVVVDYFSKWVELFALPDAKTHRICTLLKNEIFTRWGVPKFIVSDRGPQFTSEIMERLYLAWGVKRKLTTAYHLQSNLTERVNRTLKTMVASYVGDRHQDWDKWLPELRFAINTVEHEALGETPALVTLGRQIKGPLDRLVESIPLPDTSQYRTLETLEELRKKVQARLVRSTSRQAKYYNARHRKVHYEGGDLVWVRTHYLSDAARKFSSKLAPKWVGPAIILKQLGPNNYRVQKGTNSESKIDTKRPGSGVLQVRPAKGRLCFLLPGFRAFYIFGLRETKRIKEQFFLIIYFSFSFVCVKPGVSIRGAREGVWGRGSLRSTQAPVKFM</sequence>
<keyword evidence="8" id="KW-0548">Nucleotidyltransferase</keyword>
<dbReference type="PANTHER" id="PTHR37984:SF15">
    <property type="entry name" value="INTEGRASE CATALYTIC DOMAIN-CONTAINING PROTEIN"/>
    <property type="match status" value="1"/>
</dbReference>
<dbReference type="FunFam" id="3.30.420.10:FF:000032">
    <property type="entry name" value="Retrovirus-related Pol polyprotein from transposon 297-like Protein"/>
    <property type="match status" value="1"/>
</dbReference>
<dbReference type="FunFam" id="1.10.340.70:FF:000001">
    <property type="entry name" value="Retrovirus-related Pol polyprotein from transposon gypsy-like Protein"/>
    <property type="match status" value="1"/>
</dbReference>
<evidence type="ECO:0000256" key="6">
    <source>
        <dbReference type="ARBA" id="ARBA00022908"/>
    </source>
</evidence>
<dbReference type="AlphaFoldDB" id="A0A8C4S7S2"/>
<dbReference type="Ensembl" id="ENSECRT00000013750.1">
    <property type="protein sequence ID" value="ENSECRP00000013516.1"/>
    <property type="gene ID" value="ENSECRG00000009010.1"/>
</dbReference>
<evidence type="ECO:0000256" key="2">
    <source>
        <dbReference type="ARBA" id="ARBA00022723"/>
    </source>
</evidence>
<keyword evidence="15" id="KW-1185">Reference proteome</keyword>
<evidence type="ECO:0000259" key="13">
    <source>
        <dbReference type="PROSITE" id="PS50994"/>
    </source>
</evidence>
<proteinExistence type="predicted"/>
<dbReference type="GO" id="GO:0046872">
    <property type="term" value="F:metal ion binding"/>
    <property type="evidence" value="ECO:0007669"/>
    <property type="project" value="UniProtKB-KW"/>
</dbReference>
<keyword evidence="4" id="KW-0378">Hydrolase</keyword>
<dbReference type="SUPFAM" id="SSF53098">
    <property type="entry name" value="Ribonuclease H-like"/>
    <property type="match status" value="1"/>
</dbReference>
<evidence type="ECO:0000256" key="12">
    <source>
        <dbReference type="SAM" id="MobiDB-lite"/>
    </source>
</evidence>
<dbReference type="PANTHER" id="PTHR37984">
    <property type="entry name" value="PROTEIN CBG26694"/>
    <property type="match status" value="1"/>
</dbReference>